<accession>A0A1I3LZL0</accession>
<protein>
    <submittedName>
        <fullName evidence="2">Phage virion morphogenesis (Putative tail completion) protein</fullName>
    </submittedName>
</protein>
<dbReference type="Pfam" id="PF05069">
    <property type="entry name" value="Phage_tail_S"/>
    <property type="match status" value="1"/>
</dbReference>
<keyword evidence="3" id="KW-1185">Reference proteome</keyword>
<evidence type="ECO:0000256" key="1">
    <source>
        <dbReference type="SAM" id="MobiDB-lite"/>
    </source>
</evidence>
<dbReference type="RefSeq" id="WP_092266343.1">
    <property type="nucleotide sequence ID" value="NZ_FORT01000001.1"/>
</dbReference>
<dbReference type="InterPro" id="IPR006522">
    <property type="entry name" value="Phage_virion_morphogenesis"/>
</dbReference>
<dbReference type="STRING" id="1884381.SAMN05518846_101475"/>
<dbReference type="AlphaFoldDB" id="A0A1I3LZL0"/>
<gene>
    <name evidence="2" type="ORF">SAMN05518846_101475</name>
</gene>
<name>A0A1I3LZL0_9BACL</name>
<reference evidence="3" key="1">
    <citation type="submission" date="2016-10" db="EMBL/GenBank/DDBJ databases">
        <authorList>
            <person name="Varghese N."/>
            <person name="Submissions S."/>
        </authorList>
    </citation>
    <scope>NUCLEOTIDE SEQUENCE [LARGE SCALE GENOMIC DNA]</scope>
    <source>
        <strain evidence="3">OK042</strain>
    </source>
</reference>
<feature type="region of interest" description="Disordered" evidence="1">
    <location>
        <begin position="40"/>
        <end position="65"/>
    </location>
</feature>
<evidence type="ECO:0000313" key="2">
    <source>
        <dbReference type="EMBL" id="SFI90152.1"/>
    </source>
</evidence>
<dbReference type="Proteomes" id="UP000198915">
    <property type="component" value="Unassembled WGS sequence"/>
</dbReference>
<sequence length="168" mass="19184">MSSTEFGDWKKALALLQHMGEANMLRINKKIGSAMVDSTRDRFKTGTAPDGTPWSKSKRAEREGGKTLVRKARLRNSITFRATPRQVEWGTNVPYAKTHNNGEEIREHVVRAKNKRSLRFFVNGQAIFRKKVTIPKIEMPKRQFIGLSDDDEQEIKEIIIREIGGGFV</sequence>
<dbReference type="EMBL" id="FORT01000001">
    <property type="protein sequence ID" value="SFI90152.1"/>
    <property type="molecule type" value="Genomic_DNA"/>
</dbReference>
<evidence type="ECO:0000313" key="3">
    <source>
        <dbReference type="Proteomes" id="UP000198915"/>
    </source>
</evidence>
<proteinExistence type="predicted"/>
<organism evidence="2 3">
    <name type="scientific">Brevibacillus centrosporus</name>
    <dbReference type="NCBI Taxonomy" id="54910"/>
    <lineage>
        <taxon>Bacteria</taxon>
        <taxon>Bacillati</taxon>
        <taxon>Bacillota</taxon>
        <taxon>Bacilli</taxon>
        <taxon>Bacillales</taxon>
        <taxon>Paenibacillaceae</taxon>
        <taxon>Brevibacillus</taxon>
    </lineage>
</organism>